<dbReference type="Gene3D" id="3.30.710.10">
    <property type="entry name" value="Potassium Channel Kv1.1, Chain A"/>
    <property type="match status" value="1"/>
</dbReference>
<name>A0A1V9XMU1_9ACAR</name>
<evidence type="ECO:0000313" key="2">
    <source>
        <dbReference type="EMBL" id="OQR74702.1"/>
    </source>
</evidence>
<organism evidence="2 3">
    <name type="scientific">Tropilaelaps mercedesae</name>
    <dbReference type="NCBI Taxonomy" id="418985"/>
    <lineage>
        <taxon>Eukaryota</taxon>
        <taxon>Metazoa</taxon>
        <taxon>Ecdysozoa</taxon>
        <taxon>Arthropoda</taxon>
        <taxon>Chelicerata</taxon>
        <taxon>Arachnida</taxon>
        <taxon>Acari</taxon>
        <taxon>Parasitiformes</taxon>
        <taxon>Mesostigmata</taxon>
        <taxon>Gamasina</taxon>
        <taxon>Dermanyssoidea</taxon>
        <taxon>Laelapidae</taxon>
        <taxon>Tropilaelaps</taxon>
    </lineage>
</organism>
<dbReference type="InterPro" id="IPR011705">
    <property type="entry name" value="BACK"/>
</dbReference>
<evidence type="ECO:0000259" key="1">
    <source>
        <dbReference type="PROSITE" id="PS50097"/>
    </source>
</evidence>
<dbReference type="STRING" id="418985.A0A1V9XMU1"/>
<reference evidence="2 3" key="1">
    <citation type="journal article" date="2017" name="Gigascience">
        <title>Draft genome of the honey bee ectoparasitic mite, Tropilaelaps mercedesae, is shaped by the parasitic life history.</title>
        <authorList>
            <person name="Dong X."/>
            <person name="Armstrong S.D."/>
            <person name="Xia D."/>
            <person name="Makepeace B.L."/>
            <person name="Darby A.C."/>
            <person name="Kadowaki T."/>
        </authorList>
    </citation>
    <scope>NUCLEOTIDE SEQUENCE [LARGE SCALE GENOMIC DNA]</scope>
    <source>
        <strain evidence="2">Wuxi-XJTLU</strain>
    </source>
</reference>
<dbReference type="InterPro" id="IPR011333">
    <property type="entry name" value="SKP1/BTB/POZ_sf"/>
</dbReference>
<dbReference type="Gene3D" id="1.25.40.420">
    <property type="match status" value="1"/>
</dbReference>
<proteinExistence type="predicted"/>
<comment type="caution">
    <text evidence="2">The sequence shown here is derived from an EMBL/GenBank/DDBJ whole genome shotgun (WGS) entry which is preliminary data.</text>
</comment>
<feature type="domain" description="BTB" evidence="1">
    <location>
        <begin position="39"/>
        <end position="114"/>
    </location>
</feature>
<dbReference type="Pfam" id="PF00651">
    <property type="entry name" value="BTB"/>
    <property type="match status" value="1"/>
</dbReference>
<gene>
    <name evidence="2" type="ORF">BIW11_08893</name>
</gene>
<dbReference type="SMART" id="SM00225">
    <property type="entry name" value="BTB"/>
    <property type="match status" value="1"/>
</dbReference>
<protein>
    <recommendedName>
        <fullName evidence="1">BTB domain-containing protein</fullName>
    </recommendedName>
</protein>
<dbReference type="OrthoDB" id="25620at2759"/>
<dbReference type="PROSITE" id="PS50097">
    <property type="entry name" value="BTB"/>
    <property type="match status" value="1"/>
</dbReference>
<dbReference type="SMART" id="SM00584">
    <property type="entry name" value="TLDc"/>
    <property type="match status" value="1"/>
</dbReference>
<dbReference type="PANTHER" id="PTHR46965">
    <property type="entry name" value="BTB/POZ DOMAIN-CONTAINING PROTEIN 19"/>
    <property type="match status" value="1"/>
</dbReference>
<dbReference type="InterPro" id="IPR006571">
    <property type="entry name" value="TLDc_dom"/>
</dbReference>
<accession>A0A1V9XMU1</accession>
<evidence type="ECO:0000313" key="3">
    <source>
        <dbReference type="Proteomes" id="UP000192247"/>
    </source>
</evidence>
<dbReference type="SMART" id="SM00875">
    <property type="entry name" value="BACK"/>
    <property type="match status" value="1"/>
</dbReference>
<dbReference type="Pfam" id="PF07534">
    <property type="entry name" value="TLD"/>
    <property type="match status" value="1"/>
</dbReference>
<keyword evidence="3" id="KW-1185">Reference proteome</keyword>
<dbReference type="PANTHER" id="PTHR46965:SF1">
    <property type="entry name" value="BTB_POZ DOMAIN-CONTAINING PROTEIN 19"/>
    <property type="match status" value="1"/>
</dbReference>
<dbReference type="AlphaFoldDB" id="A0A1V9XMU1"/>
<dbReference type="InterPro" id="IPR042846">
    <property type="entry name" value="BTBD19"/>
</dbReference>
<sequence>MAGGPGDVLSQDNSIFKNLQSIAQLIADLQRLYEDKESTDIEFIVGKEETRVLAHSLIVKARCSNFNDLKKAYGQRPIPPVPGKLLVLKLPDVTVDEFSSVVQYIYTGRINLNAAAAFKVLALALEFGISELKLTCEDHIMNTMKENACVFLASAFEGRNDRREAFREEAAVFVDKCTTHICEHAADSVKTLAFLELSKECVIHLVSSDYLGMKEDEVWRAVLAWAKHQAGVTASPHSWTDEERQRVGQALNGVINHVRILLIDKQVYAEEVEPTGLVPLELSLQRYRYAALPDTFQPKEPHLTPRAHAPFFKDSNLLTGKNLAFQQLLNNWFGQPSQTWRRLYLASSNNYSAASFHECCDGISPLFVLVLGSSGQLCGGFTDVPFVRTNGGRAKYSTTDRAFLFSLINLAKRPAARFNIAKKMFAIASHPDFGPIFGAGADLSIANNCNVNMECYSNLPHTYDGEGASCTLLMGGYNFTVADYEVFTVL</sequence>
<dbReference type="InterPro" id="IPR000210">
    <property type="entry name" value="BTB/POZ_dom"/>
</dbReference>
<dbReference type="EMBL" id="MNPL01007539">
    <property type="protein sequence ID" value="OQR74702.1"/>
    <property type="molecule type" value="Genomic_DNA"/>
</dbReference>
<dbReference type="FunCoup" id="A0A1V9XMU1">
    <property type="interactions" value="3"/>
</dbReference>
<dbReference type="InParanoid" id="A0A1V9XMU1"/>
<dbReference type="Pfam" id="PF07707">
    <property type="entry name" value="BACK"/>
    <property type="match status" value="1"/>
</dbReference>
<dbReference type="SUPFAM" id="SSF54695">
    <property type="entry name" value="POZ domain"/>
    <property type="match status" value="1"/>
</dbReference>
<dbReference type="Proteomes" id="UP000192247">
    <property type="component" value="Unassembled WGS sequence"/>
</dbReference>